<keyword evidence="4" id="KW-1185">Reference proteome</keyword>
<evidence type="ECO:0000256" key="1">
    <source>
        <dbReference type="SAM" id="Phobius"/>
    </source>
</evidence>
<proteinExistence type="predicted"/>
<feature type="transmembrane region" description="Helical" evidence="1">
    <location>
        <begin position="193"/>
        <end position="213"/>
    </location>
</feature>
<feature type="transmembrane region" description="Helical" evidence="1">
    <location>
        <begin position="116"/>
        <end position="135"/>
    </location>
</feature>
<dbReference type="EMBL" id="AP026933">
    <property type="protein sequence ID" value="BDT04797.1"/>
    <property type="molecule type" value="Genomic_DNA"/>
</dbReference>
<organism evidence="3 4">
    <name type="scientific">Spiroplasma ixodetis</name>
    <dbReference type="NCBI Taxonomy" id="2141"/>
    <lineage>
        <taxon>Bacteria</taxon>
        <taxon>Bacillati</taxon>
        <taxon>Mycoplasmatota</taxon>
        <taxon>Mollicutes</taxon>
        <taxon>Entomoplasmatales</taxon>
        <taxon>Spiroplasmataceae</taxon>
        <taxon>Spiroplasma</taxon>
    </lineage>
</organism>
<feature type="transmembrane region" description="Helical" evidence="1">
    <location>
        <begin position="166"/>
        <end position="187"/>
    </location>
</feature>
<dbReference type="Proteomes" id="UP001163387">
    <property type="component" value="Chromosome"/>
</dbReference>
<dbReference type="RefSeq" id="WP_281748460.1">
    <property type="nucleotide sequence ID" value="NZ_AP026933.1"/>
</dbReference>
<keyword evidence="1" id="KW-0472">Membrane</keyword>
<reference evidence="3 4" key="1">
    <citation type="journal article" date="2022" name="Front. Microbiol.">
        <title>Male-killing mechanisms vary between Spiroplasma species.</title>
        <authorList>
            <person name="Arai H."/>
            <person name="Inoue M."/>
            <person name="Kageyama D."/>
        </authorList>
    </citation>
    <scope>NUCLEOTIDE SEQUENCE [LARGE SCALE GENOMIC DNA]</scope>
    <source>
        <strain evidence="3">SHm</strain>
        <strain evidence="4">sHm</strain>
    </source>
</reference>
<feature type="transmembrane region" description="Helical" evidence="1">
    <location>
        <begin position="71"/>
        <end position="95"/>
    </location>
</feature>
<protein>
    <recommendedName>
        <fullName evidence="5">ABC transporter permease</fullName>
    </recommendedName>
</protein>
<dbReference type="EMBL" id="AP026933">
    <property type="protein sequence ID" value="BDT04802.1"/>
    <property type="molecule type" value="Genomic_DNA"/>
</dbReference>
<feature type="transmembrane region" description="Helical" evidence="1">
    <location>
        <begin position="141"/>
        <end position="161"/>
    </location>
</feature>
<evidence type="ECO:0008006" key="5">
    <source>
        <dbReference type="Google" id="ProtNLM"/>
    </source>
</evidence>
<sequence>MDRLLETTTKTIEKTKTKKASWFKLFRLIIIKISYSFITAFLFLFSIVISVLSISVLFFLNLSIEYFIIDLQYYIMIFYSIFLFIFILLNAIKIFGTQFEDSSFLLLLTKPYTRNVIILTQYATLFFMSLTFIFINIIALLIFGGICGIIIKVSYLAFYVLTILKFFGFCSLFAVLVTVGVVTMLVFTPSQTVFLIFVIFCSLFLLGGLPYSLTKINNDIIKINFENNIQYTVSEIKEAILFKQNLEKGLIKYPNLTKAIFDFYSNLSDQELKDIKKNNVINKRIDFYQKLGFIKTNPTVKTLSGKTTTWKPIEFQNKDIFMKITFNSYFKNLDELKNNVDNNQITEDLINIINDYDKKYNIDSFMDLQSGKAPSLLTYDTDINNTYIQITGPILEKPVPLSPKEIKNIFIDTYAYKFDFRNEFNKIFYNPVYFLVRTTEEYIYNQIHTYRQITNNSVTNDKNYKNYISIANSYQFINAINFIEHWNQIWTYFMDYYGDFWFEPYATSSIDFDTQKNTLFSYPDFKLTLNNKKIKTDNIDYFQNNQSVLEIYCGFSIFLFLLSYLMYNRKIVS</sequence>
<name>A0ABM8BYJ8_9MOLU</name>
<evidence type="ECO:0000313" key="2">
    <source>
        <dbReference type="EMBL" id="BDT04797.1"/>
    </source>
</evidence>
<keyword evidence="1" id="KW-0812">Transmembrane</keyword>
<evidence type="ECO:0000313" key="4">
    <source>
        <dbReference type="Proteomes" id="UP001163387"/>
    </source>
</evidence>
<feature type="transmembrane region" description="Helical" evidence="1">
    <location>
        <begin position="33"/>
        <end position="59"/>
    </location>
</feature>
<evidence type="ECO:0000313" key="3">
    <source>
        <dbReference type="EMBL" id="BDT04802.1"/>
    </source>
</evidence>
<keyword evidence="1" id="KW-1133">Transmembrane helix</keyword>
<feature type="transmembrane region" description="Helical" evidence="1">
    <location>
        <begin position="548"/>
        <end position="567"/>
    </location>
</feature>
<gene>
    <name evidence="2" type="ORF">SHM_24430</name>
    <name evidence="3" type="ORF">SHM_24480</name>
</gene>
<accession>A0ABM8BYJ8</accession>